<proteinExistence type="predicted"/>
<reference evidence="1 2" key="1">
    <citation type="submission" date="2014-02" db="EMBL/GenBank/DDBJ databases">
        <title>The genome sequence of the entomopathogenic fungus Metarhizium robertsii ARSEF 2575.</title>
        <authorList>
            <person name="Giuliano Garisto Donzelli B."/>
            <person name="Roe B.A."/>
            <person name="Macmil S.L."/>
            <person name="Krasnoff S.B."/>
            <person name="Gibson D.M."/>
        </authorList>
    </citation>
    <scope>NUCLEOTIDE SEQUENCE [LARGE SCALE GENOMIC DNA]</scope>
    <source>
        <strain evidence="1 2">ARSEF 2575</strain>
    </source>
</reference>
<sequence>MPFAERMNSMGPTERYQRASFSTRVTEYGVGRTFVGDQCHLPNLSLTTTRSIISMPRVASTALGSGDDKVRVTVQPFNTARIAGQFHMSSTAAAPPGAKPCLHVASAVGPSAEPIDDWTDLFFSIVSSPVFAS</sequence>
<accession>A0A014N9X3</accession>
<evidence type="ECO:0000313" key="2">
    <source>
        <dbReference type="Proteomes" id="UP000030151"/>
    </source>
</evidence>
<gene>
    <name evidence="1" type="ORF">X797_009443</name>
</gene>
<protein>
    <submittedName>
        <fullName evidence="1">Uncharacterized protein</fullName>
    </submittedName>
</protein>
<comment type="caution">
    <text evidence="1">The sequence shown here is derived from an EMBL/GenBank/DDBJ whole genome shotgun (WGS) entry which is preliminary data.</text>
</comment>
<dbReference type="Proteomes" id="UP000030151">
    <property type="component" value="Unassembled WGS sequence"/>
</dbReference>
<organism evidence="1 2">
    <name type="scientific">Metarhizium robertsii</name>
    <dbReference type="NCBI Taxonomy" id="568076"/>
    <lineage>
        <taxon>Eukaryota</taxon>
        <taxon>Fungi</taxon>
        <taxon>Dikarya</taxon>
        <taxon>Ascomycota</taxon>
        <taxon>Pezizomycotina</taxon>
        <taxon>Sordariomycetes</taxon>
        <taxon>Hypocreomycetidae</taxon>
        <taxon>Hypocreales</taxon>
        <taxon>Clavicipitaceae</taxon>
        <taxon>Metarhizium</taxon>
    </lineage>
</organism>
<dbReference type="EMBL" id="JELW01000036">
    <property type="protein sequence ID" value="EXU97534.1"/>
    <property type="molecule type" value="Genomic_DNA"/>
</dbReference>
<evidence type="ECO:0000313" key="1">
    <source>
        <dbReference type="EMBL" id="EXU97534.1"/>
    </source>
</evidence>
<dbReference type="AlphaFoldDB" id="A0A014N9X3"/>
<name>A0A014N9X3_9HYPO</name>
<dbReference type="HOGENOM" id="CLU_1907196_0_0_1"/>